<feature type="domain" description="PAS" evidence="6">
    <location>
        <begin position="532"/>
        <end position="608"/>
    </location>
</feature>
<dbReference type="Proteomes" id="UP000613743">
    <property type="component" value="Unassembled WGS sequence"/>
</dbReference>
<evidence type="ECO:0000256" key="1">
    <source>
        <dbReference type="ARBA" id="ARBA00000085"/>
    </source>
</evidence>
<proteinExistence type="predicted"/>
<organism evidence="8 9">
    <name type="scientific">Shewanella gelidii</name>
    <dbReference type="NCBI Taxonomy" id="1642821"/>
    <lineage>
        <taxon>Bacteria</taxon>
        <taxon>Pseudomonadati</taxon>
        <taxon>Pseudomonadota</taxon>
        <taxon>Gammaproteobacteria</taxon>
        <taxon>Alteromonadales</taxon>
        <taxon>Shewanellaceae</taxon>
        <taxon>Shewanella</taxon>
    </lineage>
</organism>
<dbReference type="SUPFAM" id="SSF55785">
    <property type="entry name" value="PYP-like sensor domain (PAS domain)"/>
    <property type="match status" value="3"/>
</dbReference>
<evidence type="ECO:0000256" key="2">
    <source>
        <dbReference type="ARBA" id="ARBA00012438"/>
    </source>
</evidence>
<dbReference type="CDD" id="cd00130">
    <property type="entry name" value="PAS"/>
    <property type="match status" value="3"/>
</dbReference>
<dbReference type="InterPro" id="IPR000700">
    <property type="entry name" value="PAS-assoc_C"/>
</dbReference>
<reference evidence="8" key="2">
    <citation type="submission" date="2020-09" db="EMBL/GenBank/DDBJ databases">
        <authorList>
            <person name="Sun Q."/>
            <person name="Ohkuma M."/>
        </authorList>
    </citation>
    <scope>NUCLEOTIDE SEQUENCE</scope>
    <source>
        <strain evidence="8">JCM 30804</strain>
    </source>
</reference>
<keyword evidence="4" id="KW-0812">Transmembrane</keyword>
<sequence>MSWFSNLSLRDRFLIVPIISAITALVLYVVTSVTFQSHSSEIQKLLQIEVQHLNRAHQYSNALNNLQYEFTQVLSSESNGNRENVAQQLVTLSKDIGQWLDQVESLVQPAHENIMLSARRLLTQYQSAQISQLRPQQTTNQLDQENAPPRVAARALFQLNNEFQAISDALQQNVKQRTQQLDQELVSHNMIFLVTILFIVIIGIVSGYIAKRMSTDLQQINRAMIHYANGDLHVELPHVKDHYLSRVLDAATAFKATLQANRQQHEQLDQKNQQLQLTNERYLSFLNMTTTAILAINDDHEIVLFNNAAEKVFGYQHQEVVGQNLDILLPTELRRHHDHLVSSFQTSHEQTLERAFDKSVQGVRKNGETFLMKANIAKLSIGKETLMTASIEDITSQSQVQAALADSQHQQKSILNNTSSIIYVKDLDGKYLFINRVFENLFDILDSEVKGKTDFDIFPAEIAQSFRANDLRVIENNGLIEMEEVVHVNNIERTYLSTKYPLSDRNGKLYALSGISVDITELKRTERNLIRSEARFRSLFQSAVVGIIVANESTGLIEEWNSGAQKIFGYIPQEIIRRPILDLLAEESKQSKRSHFFVEFEQDAVASGATHELVGQRKNGESFPVAVTLSNWKESDQGHFSVIVLDITARKAAEEQLREYRDHLEEMIEERTQELQESFDHLTVAQEQLVESEKMAALGGLVAGISHEINTPIGIGVTAASHLLDVSQEFAAQYKKGELTEDNVELQIKTNLEVADILLSNMHRAANLIQSFKQVAVDQSSEAARTFELSQYLEEILTSLKPKFKNKPYSVHINCPEGITLQSVPGALAQVFTNLLMNSLIHGFDGRNSGTIDIQVSTADQDVIIDYQDDGKGIPSGNLEHIFEPFFTTKRSQGGSGLGMHIVYSLVTETLAGSISCQSEPGQGTQFNIRIPMALAQEQSKQTAATNTQSKLS</sequence>
<keyword evidence="4" id="KW-1133">Transmembrane helix</keyword>
<feature type="domain" description="PAS" evidence="6">
    <location>
        <begin position="407"/>
        <end position="477"/>
    </location>
</feature>
<feature type="domain" description="PAS" evidence="6">
    <location>
        <begin position="278"/>
        <end position="347"/>
    </location>
</feature>
<feature type="transmembrane region" description="Helical" evidence="4">
    <location>
        <begin position="190"/>
        <end position="210"/>
    </location>
</feature>
<evidence type="ECO:0000259" key="5">
    <source>
        <dbReference type="PROSITE" id="PS50109"/>
    </source>
</evidence>
<dbReference type="SMART" id="SM00387">
    <property type="entry name" value="HATPase_c"/>
    <property type="match status" value="1"/>
</dbReference>
<dbReference type="EMBL" id="BMPZ01000001">
    <property type="protein sequence ID" value="GGI72087.1"/>
    <property type="molecule type" value="Genomic_DNA"/>
</dbReference>
<protein>
    <recommendedName>
        <fullName evidence="2">histidine kinase</fullName>
        <ecNumber evidence="2">2.7.13.3</ecNumber>
    </recommendedName>
</protein>
<evidence type="ECO:0000256" key="3">
    <source>
        <dbReference type="SAM" id="Coils"/>
    </source>
</evidence>
<keyword evidence="9" id="KW-1185">Reference proteome</keyword>
<feature type="domain" description="Histidine kinase" evidence="5">
    <location>
        <begin position="704"/>
        <end position="935"/>
    </location>
</feature>
<feature type="transmembrane region" description="Helical" evidence="4">
    <location>
        <begin position="12"/>
        <end position="35"/>
    </location>
</feature>
<dbReference type="PRINTS" id="PR00344">
    <property type="entry name" value="BCTRLSENSOR"/>
</dbReference>
<dbReference type="Pfam" id="PF13426">
    <property type="entry name" value="PAS_9"/>
    <property type="match status" value="2"/>
</dbReference>
<feature type="coiled-coil region" evidence="3">
    <location>
        <begin position="650"/>
        <end position="677"/>
    </location>
</feature>
<dbReference type="RefSeq" id="WP_188917813.1">
    <property type="nucleotide sequence ID" value="NZ_BMPZ01000001.1"/>
</dbReference>
<dbReference type="NCBIfam" id="TIGR00229">
    <property type="entry name" value="sensory_box"/>
    <property type="match status" value="3"/>
</dbReference>
<gene>
    <name evidence="8" type="ORF">GCM10009332_06890</name>
</gene>
<dbReference type="PROSITE" id="PS50109">
    <property type="entry name" value="HIS_KIN"/>
    <property type="match status" value="1"/>
</dbReference>
<accession>A0A917JJF4</accession>
<dbReference type="Pfam" id="PF08448">
    <property type="entry name" value="PAS_4"/>
    <property type="match status" value="1"/>
</dbReference>
<dbReference type="CDD" id="cd00075">
    <property type="entry name" value="HATPase"/>
    <property type="match status" value="1"/>
</dbReference>
<dbReference type="PANTHER" id="PTHR43065">
    <property type="entry name" value="SENSOR HISTIDINE KINASE"/>
    <property type="match status" value="1"/>
</dbReference>
<dbReference type="InterPro" id="IPR004358">
    <property type="entry name" value="Sig_transdc_His_kin-like_C"/>
</dbReference>
<dbReference type="Pfam" id="PF02518">
    <property type="entry name" value="HATPase_c"/>
    <property type="match status" value="1"/>
</dbReference>
<dbReference type="InterPro" id="IPR036890">
    <property type="entry name" value="HATPase_C_sf"/>
</dbReference>
<dbReference type="InterPro" id="IPR003594">
    <property type="entry name" value="HATPase_dom"/>
</dbReference>
<evidence type="ECO:0000313" key="9">
    <source>
        <dbReference type="Proteomes" id="UP000613743"/>
    </source>
</evidence>
<reference evidence="8" key="1">
    <citation type="journal article" date="2014" name="Int. J. Syst. Evol. Microbiol.">
        <title>Complete genome sequence of Corynebacterium casei LMG S-19264T (=DSM 44701T), isolated from a smear-ripened cheese.</title>
        <authorList>
            <consortium name="US DOE Joint Genome Institute (JGI-PGF)"/>
            <person name="Walter F."/>
            <person name="Albersmeier A."/>
            <person name="Kalinowski J."/>
            <person name="Ruckert C."/>
        </authorList>
    </citation>
    <scope>NUCLEOTIDE SEQUENCE</scope>
    <source>
        <strain evidence="8">JCM 30804</strain>
    </source>
</reference>
<dbReference type="Gene3D" id="3.30.565.10">
    <property type="entry name" value="Histidine kinase-like ATPase, C-terminal domain"/>
    <property type="match status" value="1"/>
</dbReference>
<dbReference type="PROSITE" id="PS50113">
    <property type="entry name" value="PAC"/>
    <property type="match status" value="1"/>
</dbReference>
<dbReference type="Gene3D" id="1.10.287.130">
    <property type="match status" value="1"/>
</dbReference>
<keyword evidence="3" id="KW-0175">Coiled coil</keyword>
<dbReference type="PROSITE" id="PS50112">
    <property type="entry name" value="PAS"/>
    <property type="match status" value="3"/>
</dbReference>
<comment type="catalytic activity">
    <reaction evidence="1">
        <text>ATP + protein L-histidine = ADP + protein N-phospho-L-histidine.</text>
        <dbReference type="EC" id="2.7.13.3"/>
    </reaction>
</comment>
<dbReference type="Gene3D" id="3.30.450.20">
    <property type="entry name" value="PAS domain"/>
    <property type="match status" value="3"/>
</dbReference>
<dbReference type="SUPFAM" id="SSF55874">
    <property type="entry name" value="ATPase domain of HSP90 chaperone/DNA topoisomerase II/histidine kinase"/>
    <property type="match status" value="1"/>
</dbReference>
<dbReference type="InterPro" id="IPR013656">
    <property type="entry name" value="PAS_4"/>
</dbReference>
<dbReference type="EC" id="2.7.13.3" evidence="2"/>
<dbReference type="Gene3D" id="6.10.340.10">
    <property type="match status" value="1"/>
</dbReference>
<keyword evidence="4" id="KW-0472">Membrane</keyword>
<evidence type="ECO:0000256" key="4">
    <source>
        <dbReference type="SAM" id="Phobius"/>
    </source>
</evidence>
<comment type="caution">
    <text evidence="8">The sequence shown here is derived from an EMBL/GenBank/DDBJ whole genome shotgun (WGS) entry which is preliminary data.</text>
</comment>
<dbReference type="InterPro" id="IPR000014">
    <property type="entry name" value="PAS"/>
</dbReference>
<feature type="domain" description="PAC" evidence="7">
    <location>
        <begin position="467"/>
        <end position="531"/>
    </location>
</feature>
<dbReference type="AlphaFoldDB" id="A0A917JJF4"/>
<dbReference type="SMART" id="SM00091">
    <property type="entry name" value="PAS"/>
    <property type="match status" value="3"/>
</dbReference>
<dbReference type="GO" id="GO:0004673">
    <property type="term" value="F:protein histidine kinase activity"/>
    <property type="evidence" value="ECO:0007669"/>
    <property type="project" value="UniProtKB-EC"/>
</dbReference>
<evidence type="ECO:0000259" key="7">
    <source>
        <dbReference type="PROSITE" id="PS50113"/>
    </source>
</evidence>
<dbReference type="PANTHER" id="PTHR43065:SF47">
    <property type="match status" value="1"/>
</dbReference>
<dbReference type="InterPro" id="IPR005467">
    <property type="entry name" value="His_kinase_dom"/>
</dbReference>
<name>A0A917JJF4_9GAMM</name>
<dbReference type="InterPro" id="IPR035965">
    <property type="entry name" value="PAS-like_dom_sf"/>
</dbReference>
<evidence type="ECO:0000259" key="6">
    <source>
        <dbReference type="PROSITE" id="PS50112"/>
    </source>
</evidence>
<evidence type="ECO:0000313" key="8">
    <source>
        <dbReference type="EMBL" id="GGI72087.1"/>
    </source>
</evidence>